<dbReference type="RefSeq" id="XP_015469139.1">
    <property type="nucleotide sequence ID" value="XM_015610001.1"/>
</dbReference>
<comment type="similarity">
    <text evidence="1 2">Belongs to the CDC123 family.</text>
</comment>
<sequence>MTGQDYSVFEELKVSKEQVIGCSYSNWYPKFKLYVAKSIVIKPLTDEFIEYLSSESIRLPQEKRDEIVADSDNEYSDWSDDEEGPQINPTDKFSALHQEIKDGVRQLGGKVSPKLNWSAPKDAKWIMANNTTKCEDVSDVYLLLNASDHIAHDIDDAFNECGESEKHTRIPYELVLRQWVEMNPALEFRVFIKNRTIVGVSQRDLNYYDYLEKLVPKFRQKIDEMFTEVIEPNLEQDSVIVDLYIPRPFDKVWIVDFNPFSRKTDSLLFTWHELIQTNPKEIYQYELRLISETNLGRFSKKEHSENQVPIDVIDASVNTDTMIELAKKWLDLQEKGK</sequence>
<dbReference type="OrthoDB" id="360540at2759"/>
<name>A0A0V1Q3F7_9ASCO</name>
<dbReference type="PANTHER" id="PTHR15323">
    <property type="entry name" value="D123 PROTEIN"/>
    <property type="match status" value="1"/>
</dbReference>
<organism evidence="3 4">
    <name type="scientific">Debaryomyces fabryi</name>
    <dbReference type="NCBI Taxonomy" id="58627"/>
    <lineage>
        <taxon>Eukaryota</taxon>
        <taxon>Fungi</taxon>
        <taxon>Dikarya</taxon>
        <taxon>Ascomycota</taxon>
        <taxon>Saccharomycotina</taxon>
        <taxon>Pichiomycetes</taxon>
        <taxon>Debaryomycetaceae</taxon>
        <taxon>Debaryomyces</taxon>
    </lineage>
</organism>
<keyword evidence="2" id="KW-0963">Cytoplasm</keyword>
<keyword evidence="2" id="KW-0547">Nucleotide-binding</keyword>
<dbReference type="Pfam" id="PF07065">
    <property type="entry name" value="D123"/>
    <property type="match status" value="1"/>
</dbReference>
<dbReference type="GeneID" id="26838180"/>
<keyword evidence="2" id="KW-0143">Chaperone</keyword>
<comment type="subcellular location">
    <subcellularLocation>
        <location evidence="2">Cytoplasm</location>
    </subcellularLocation>
</comment>
<dbReference type="PIRSF" id="PIRSF007807">
    <property type="entry name" value="Cdc123"/>
    <property type="match status" value="1"/>
</dbReference>
<dbReference type="GO" id="GO:0005737">
    <property type="term" value="C:cytoplasm"/>
    <property type="evidence" value="ECO:0007669"/>
    <property type="project" value="UniProtKB-SubCell"/>
</dbReference>
<evidence type="ECO:0000313" key="4">
    <source>
        <dbReference type="Proteomes" id="UP000054251"/>
    </source>
</evidence>
<dbReference type="EMBL" id="LMYN01000015">
    <property type="protein sequence ID" value="KSA03037.1"/>
    <property type="molecule type" value="Genomic_DNA"/>
</dbReference>
<dbReference type="GO" id="GO:0046872">
    <property type="term" value="F:metal ion binding"/>
    <property type="evidence" value="ECO:0007669"/>
    <property type="project" value="UniProtKB-KW"/>
</dbReference>
<keyword evidence="2" id="KW-0479">Metal-binding</keyword>
<reference evidence="3 4" key="1">
    <citation type="submission" date="2015-11" db="EMBL/GenBank/DDBJ databases">
        <title>The genome of Debaryomyces fabryi.</title>
        <authorList>
            <person name="Tafer H."/>
            <person name="Lopandic K."/>
        </authorList>
    </citation>
    <scope>NUCLEOTIDE SEQUENCE [LARGE SCALE GENOMIC DNA]</scope>
    <source>
        <strain evidence="3 4">CBS 789</strain>
    </source>
</reference>
<dbReference type="InterPro" id="IPR009772">
    <property type="entry name" value="CDC123"/>
</dbReference>
<comment type="caution">
    <text evidence="3">The sequence shown here is derived from an EMBL/GenBank/DDBJ whole genome shotgun (WGS) entry which is preliminary data.</text>
</comment>
<accession>A0A0V1Q3F7</accession>
<evidence type="ECO:0000313" key="3">
    <source>
        <dbReference type="EMBL" id="KSA03037.1"/>
    </source>
</evidence>
<keyword evidence="2" id="KW-0067">ATP-binding</keyword>
<evidence type="ECO:0000256" key="1">
    <source>
        <dbReference type="ARBA" id="ARBA00011047"/>
    </source>
</evidence>
<dbReference type="Proteomes" id="UP000054251">
    <property type="component" value="Unassembled WGS sequence"/>
</dbReference>
<evidence type="ECO:0000256" key="2">
    <source>
        <dbReference type="PIRNR" id="PIRNR007807"/>
    </source>
</evidence>
<dbReference type="AlphaFoldDB" id="A0A0V1Q3F7"/>
<protein>
    <recommendedName>
        <fullName evidence="2">Translation initiation factor eIF2 assembly protein</fullName>
    </recommendedName>
</protein>
<dbReference type="GO" id="GO:0005524">
    <property type="term" value="F:ATP binding"/>
    <property type="evidence" value="ECO:0007669"/>
    <property type="project" value="UniProtKB-KW"/>
</dbReference>
<keyword evidence="4" id="KW-1185">Reference proteome</keyword>
<dbReference type="PANTHER" id="PTHR15323:SF6">
    <property type="entry name" value="CELL DIVISION CYCLE PROTEIN 123 HOMOLOG"/>
    <property type="match status" value="1"/>
</dbReference>
<gene>
    <name evidence="3" type="ORF">AC631_01171</name>
</gene>
<keyword evidence="2" id="KW-0460">Magnesium</keyword>
<proteinExistence type="inferred from homology"/>